<comment type="caution">
    <text evidence="3">The sequence shown here is derived from an EMBL/GenBank/DDBJ whole genome shotgun (WGS) entry which is preliminary data.</text>
</comment>
<reference evidence="3 4" key="1">
    <citation type="submission" date="2024-04" db="EMBL/GenBank/DDBJ databases">
        <authorList>
            <consortium name="Genoscope - CEA"/>
            <person name="William W."/>
        </authorList>
    </citation>
    <scope>NUCLEOTIDE SEQUENCE [LARGE SCALE GENOMIC DNA]</scope>
</reference>
<dbReference type="PANTHER" id="PTHR22420:SF4">
    <property type="entry name" value="PROTEIN FAM81A"/>
    <property type="match status" value="1"/>
</dbReference>
<evidence type="ECO:0000313" key="3">
    <source>
        <dbReference type="EMBL" id="CAL1534101.1"/>
    </source>
</evidence>
<keyword evidence="4" id="KW-1185">Reference proteome</keyword>
<evidence type="ECO:0008006" key="5">
    <source>
        <dbReference type="Google" id="ProtNLM"/>
    </source>
</evidence>
<dbReference type="Gene3D" id="1.10.287.1490">
    <property type="match status" value="1"/>
</dbReference>
<evidence type="ECO:0000313" key="4">
    <source>
        <dbReference type="Proteomes" id="UP001497497"/>
    </source>
</evidence>
<dbReference type="Proteomes" id="UP001497497">
    <property type="component" value="Unassembled WGS sequence"/>
</dbReference>
<sequence>MFIFGGKIIYFKTISKHYLAIGLARVTFTVVTGKSLTECSVSRNNRIFIKMSMRRTNLPMLRAPYDTTHEYNAISVGSPRQLVSEQRQIAEIVPVRHDLPSRIESIEDRLAMQERNTQALIDKAFKIKEDVIESLNFTQGTWNEEKQARALLQEHIRTITAVVNKLNGDIAALESSIKSRDTAHVTTNNAVKNLEVHHVQSLQDLRGRIVRCDSSISKLSADFRSCFESIKQLSHQQQEIQNRMTDRIHGLEAQLVTLNSNIERINGESRMKLQHLEGDTNTQMSMIDAKTRQLIEDMKANLSSMQSNFETERERLEQRLFVAIEKAEGNSDLNLEKLLKKIDEGQYVTDARISKLEESLHESRSHMDNAQSSMETKLLAKMDKTIQRHTEEIAKLKRECREGFLTVHESISNMKTVMEGKRKLLEDQLRKEIGQIRKMIVLV</sequence>
<dbReference type="PANTHER" id="PTHR22420">
    <property type="entry name" value="PROTEIN FAM81A"/>
    <property type="match status" value="1"/>
</dbReference>
<dbReference type="InterPro" id="IPR029619">
    <property type="entry name" value="FAM81"/>
</dbReference>
<proteinExistence type="inferred from homology"/>
<dbReference type="AlphaFoldDB" id="A0AAV2HP33"/>
<comment type="similarity">
    <text evidence="2">Belongs to the FAM81 family.</text>
</comment>
<gene>
    <name evidence="3" type="ORF">GSLYS_00008061001</name>
</gene>
<name>A0AAV2HP33_LYMST</name>
<evidence type="ECO:0000256" key="2">
    <source>
        <dbReference type="ARBA" id="ARBA00046344"/>
    </source>
</evidence>
<keyword evidence="1" id="KW-0175">Coiled coil</keyword>
<dbReference type="EMBL" id="CAXITT010000161">
    <property type="protein sequence ID" value="CAL1534101.1"/>
    <property type="molecule type" value="Genomic_DNA"/>
</dbReference>
<protein>
    <recommendedName>
        <fullName evidence="5">Protein FAM81A</fullName>
    </recommendedName>
</protein>
<accession>A0AAV2HP33</accession>
<organism evidence="3 4">
    <name type="scientific">Lymnaea stagnalis</name>
    <name type="common">Great pond snail</name>
    <name type="synonym">Helix stagnalis</name>
    <dbReference type="NCBI Taxonomy" id="6523"/>
    <lineage>
        <taxon>Eukaryota</taxon>
        <taxon>Metazoa</taxon>
        <taxon>Spiralia</taxon>
        <taxon>Lophotrochozoa</taxon>
        <taxon>Mollusca</taxon>
        <taxon>Gastropoda</taxon>
        <taxon>Heterobranchia</taxon>
        <taxon>Euthyneura</taxon>
        <taxon>Panpulmonata</taxon>
        <taxon>Hygrophila</taxon>
        <taxon>Lymnaeoidea</taxon>
        <taxon>Lymnaeidae</taxon>
        <taxon>Lymnaea</taxon>
    </lineage>
</organism>
<evidence type="ECO:0000256" key="1">
    <source>
        <dbReference type="ARBA" id="ARBA00023054"/>
    </source>
</evidence>